<organism evidence="1 2">
    <name type="scientific">Portunus trituberculatus</name>
    <name type="common">Swimming crab</name>
    <name type="synonym">Neptunus trituberculatus</name>
    <dbReference type="NCBI Taxonomy" id="210409"/>
    <lineage>
        <taxon>Eukaryota</taxon>
        <taxon>Metazoa</taxon>
        <taxon>Ecdysozoa</taxon>
        <taxon>Arthropoda</taxon>
        <taxon>Crustacea</taxon>
        <taxon>Multicrustacea</taxon>
        <taxon>Malacostraca</taxon>
        <taxon>Eumalacostraca</taxon>
        <taxon>Eucarida</taxon>
        <taxon>Decapoda</taxon>
        <taxon>Pleocyemata</taxon>
        <taxon>Brachyura</taxon>
        <taxon>Eubrachyura</taxon>
        <taxon>Portunoidea</taxon>
        <taxon>Portunidae</taxon>
        <taxon>Portuninae</taxon>
        <taxon>Portunus</taxon>
    </lineage>
</organism>
<evidence type="ECO:0000313" key="2">
    <source>
        <dbReference type="Proteomes" id="UP000324222"/>
    </source>
</evidence>
<name>A0A5B7EE22_PORTR</name>
<gene>
    <name evidence="1" type="ORF">E2C01_024861</name>
</gene>
<dbReference type="Proteomes" id="UP000324222">
    <property type="component" value="Unassembled WGS sequence"/>
</dbReference>
<dbReference type="AlphaFoldDB" id="A0A5B7EE22"/>
<keyword evidence="2" id="KW-1185">Reference proteome</keyword>
<accession>A0A5B7EE22</accession>
<evidence type="ECO:0000313" key="1">
    <source>
        <dbReference type="EMBL" id="MPC31567.1"/>
    </source>
</evidence>
<protein>
    <submittedName>
        <fullName evidence="1">Uncharacterized protein</fullName>
    </submittedName>
</protein>
<dbReference type="EMBL" id="VSRR010002462">
    <property type="protein sequence ID" value="MPC31567.1"/>
    <property type="molecule type" value="Genomic_DNA"/>
</dbReference>
<sequence>MEGGREWYKFMRGENISEKIGVKSLKVNGEVITEKNEIREAIGQFWEEVGGVGEMFGVREGYVRLERKNADELNERISKEVVKRCVKRQKNGKAAEPDGILYEMYKNDGEVAIDQVWEEEKVPRMWNECRVTVA</sequence>
<comment type="caution">
    <text evidence="1">The sequence shown here is derived from an EMBL/GenBank/DDBJ whole genome shotgun (WGS) entry which is preliminary data.</text>
</comment>
<proteinExistence type="predicted"/>
<reference evidence="1 2" key="1">
    <citation type="submission" date="2019-05" db="EMBL/GenBank/DDBJ databases">
        <title>Another draft genome of Portunus trituberculatus and its Hox gene families provides insights of decapod evolution.</title>
        <authorList>
            <person name="Jeong J.-H."/>
            <person name="Song I."/>
            <person name="Kim S."/>
            <person name="Choi T."/>
            <person name="Kim D."/>
            <person name="Ryu S."/>
            <person name="Kim W."/>
        </authorList>
    </citation>
    <scope>NUCLEOTIDE SEQUENCE [LARGE SCALE GENOMIC DNA]</scope>
    <source>
        <tissue evidence="1">Muscle</tissue>
    </source>
</reference>